<dbReference type="GO" id="GO:0003824">
    <property type="term" value="F:catalytic activity"/>
    <property type="evidence" value="ECO:0007669"/>
    <property type="project" value="InterPro"/>
</dbReference>
<dbReference type="HOGENOM" id="CLU_2719144_0_0_6"/>
<dbReference type="InterPro" id="IPR007439">
    <property type="entry name" value="Chemotax_Pase_CheZ"/>
</dbReference>
<evidence type="ECO:0000313" key="1">
    <source>
        <dbReference type="EMBL" id="AFH95438.1"/>
    </source>
</evidence>
<dbReference type="GO" id="GO:0009288">
    <property type="term" value="C:bacterial-type flagellum"/>
    <property type="evidence" value="ECO:0007669"/>
    <property type="project" value="InterPro"/>
</dbReference>
<name>A0A140NS07_PROSM</name>
<evidence type="ECO:0000313" key="2">
    <source>
        <dbReference type="Proteomes" id="UP000005012"/>
    </source>
</evidence>
<reference evidence="2" key="2">
    <citation type="submission" date="2012-04" db="EMBL/GenBank/DDBJ databases">
        <title>Complete genome sequence of Providencia stuartii clinical isolate MRSN 2154.</title>
        <authorList>
            <person name="Clifford R.J."/>
            <person name="Hang J."/>
            <person name="Riley M.C."/>
            <person name="Onmus-Leone F."/>
            <person name="Kuschner R.A."/>
            <person name="Lesho E.P."/>
            <person name="Waterman P.E."/>
        </authorList>
    </citation>
    <scope>NUCLEOTIDE SEQUENCE [LARGE SCALE GENOMIC DNA]</scope>
    <source>
        <strain evidence="2">MRSN 2154</strain>
    </source>
</reference>
<accession>A0A140NS07</accession>
<dbReference type="KEGG" id="psi:S70_18160"/>
<dbReference type="Proteomes" id="UP000005012">
    <property type="component" value="Chromosome"/>
</dbReference>
<dbReference type="PATRIC" id="fig|1157951.4.peg.3640"/>
<dbReference type="GO" id="GO:0050920">
    <property type="term" value="P:regulation of chemotaxis"/>
    <property type="evidence" value="ECO:0007669"/>
    <property type="project" value="InterPro"/>
</dbReference>
<protein>
    <submittedName>
        <fullName evidence="1">Chemotaxis regulator CheZ</fullName>
    </submittedName>
</protein>
<dbReference type="Pfam" id="PF04344">
    <property type="entry name" value="CheZ"/>
    <property type="match status" value="1"/>
</dbReference>
<organism evidence="1 2">
    <name type="scientific">Providencia stuartii (strain MRSN 2154)</name>
    <dbReference type="NCBI Taxonomy" id="1157951"/>
    <lineage>
        <taxon>Bacteria</taxon>
        <taxon>Pseudomonadati</taxon>
        <taxon>Pseudomonadota</taxon>
        <taxon>Gammaproteobacteria</taxon>
        <taxon>Enterobacterales</taxon>
        <taxon>Morganellaceae</taxon>
        <taxon>Providencia</taxon>
    </lineage>
</organism>
<dbReference type="EMBL" id="CP003488">
    <property type="protein sequence ID" value="AFH95438.1"/>
    <property type="molecule type" value="Genomic_DNA"/>
</dbReference>
<dbReference type="AlphaFoldDB" id="A0A140NS07"/>
<dbReference type="SUPFAM" id="SSF75708">
    <property type="entry name" value="Chemotaxis phosphatase CheZ"/>
    <property type="match status" value="1"/>
</dbReference>
<sequence length="72" mass="8017">MTEQIVTTSNPTGNEDLKQVITRIGTLMRTLRESMRELGLEKSVQQAVASIPDGKDRLRYIAQMTAQAAEKP</sequence>
<gene>
    <name evidence="1" type="ordered locus">S70_18160</name>
</gene>
<proteinExistence type="predicted"/>
<reference evidence="1 2" key="1">
    <citation type="journal article" date="2012" name="J. Bacteriol.">
        <title>Complete Genome Sequence of Providencia stuartii Clinical Isolate MRSN 2154.</title>
        <authorList>
            <person name="Clifford R.J."/>
            <person name="Hang J."/>
            <person name="Riley M.C."/>
            <person name="Onmus-Leone F."/>
            <person name="Kuschner R.A."/>
            <person name="Lesho E.P."/>
            <person name="Waterman P.E."/>
        </authorList>
    </citation>
    <scope>NUCLEOTIDE SEQUENCE [LARGE SCALE GENOMIC DNA]</scope>
    <source>
        <strain evidence="1 2">MRSN 2154</strain>
    </source>
</reference>